<keyword evidence="1" id="KW-0614">Plasmid</keyword>
<accession>A0A1D8UZ25</accession>
<dbReference type="KEGG" id="kba:A0U89_16370"/>
<evidence type="ECO:0000313" key="1">
    <source>
        <dbReference type="EMBL" id="AOX18871.1"/>
    </source>
</evidence>
<protein>
    <submittedName>
        <fullName evidence="1">Uncharacterized protein</fullName>
    </submittedName>
</protein>
<name>A0A1D8UZ25_9PROT</name>
<sequence length="438" mass="48441">MNPVLDQERAEFLAARVASAKLQLLPQWVRPEKELPVVSLPIEWVRFSTLNHRTRAEQMRDIKTSGIADLFTADPLGPAAQEAQLKILASQEGFEALRGDLRERGQLEPAVVTAEGVLINGNRRSAGLRDLWLSDHDPKGRYVRAFVLPADTTADELIDLETELQVAKDYREDYSWVNEALLIEEIFESSNKDWDRVAQRMRLKPAEVRAQYDKLQQLYQLVAMSNGTRHHADFVDNESAFEELSKHIKDKPLTEAAAVRSVYFLGTLSGVNYRDLRHLRRKDAVAFVRGEFEGDPTLTNLLSVVEDAQDLSEQDLLDDVLGGGPVASTPDLTPVLSFLAQRTAQAIVDLPGGEQVPVQELLNSVCSAVTAAAKEASEDAKDSQAAIAPLVRLTSAKDDIARAAATLAKARVQDGWDEAAYKQKVDEVRAALAQIEAL</sequence>
<gene>
    <name evidence="1" type="ORF">A0U89_16370</name>
</gene>
<keyword evidence="2" id="KW-1185">Reference proteome</keyword>
<geneLocation type="plasmid" evidence="2">
    <name>pkb14400_4</name>
</geneLocation>
<evidence type="ECO:0000313" key="2">
    <source>
        <dbReference type="Proteomes" id="UP000179145"/>
    </source>
</evidence>
<dbReference type="Proteomes" id="UP000179145">
    <property type="component" value="Plasmid pKB14400_4"/>
</dbReference>
<dbReference type="EMBL" id="CP014678">
    <property type="protein sequence ID" value="AOX18871.1"/>
    <property type="molecule type" value="Genomic_DNA"/>
</dbReference>
<dbReference type="AlphaFoldDB" id="A0A1D8UZ25"/>
<reference evidence="1 2" key="1">
    <citation type="journal article" date="2016" name="Microb. Cell Fact.">
        <title>Dissection of exopolysaccharide biosynthesis in Kozakia baliensis.</title>
        <authorList>
            <person name="Brandt J.U."/>
            <person name="Jakob F."/>
            <person name="Behr J."/>
            <person name="Geissler A.J."/>
            <person name="Vogel R.F."/>
        </authorList>
    </citation>
    <scope>NUCLEOTIDE SEQUENCE [LARGE SCALE GENOMIC DNA]</scope>
    <source>
        <strain evidence="1 2">DSM 14400</strain>
        <plasmid evidence="2">Plasmid pkb14400_4</plasmid>
    </source>
</reference>
<dbReference type="OrthoDB" id="3176965at2"/>
<dbReference type="RefSeq" id="WP_070404304.1">
    <property type="nucleotide sequence ID" value="NZ_BJVW01000024.1"/>
</dbReference>
<proteinExistence type="predicted"/>
<organism evidence="1 2">
    <name type="scientific">Kozakia baliensis</name>
    <dbReference type="NCBI Taxonomy" id="153496"/>
    <lineage>
        <taxon>Bacteria</taxon>
        <taxon>Pseudomonadati</taxon>
        <taxon>Pseudomonadota</taxon>
        <taxon>Alphaproteobacteria</taxon>
        <taxon>Acetobacterales</taxon>
        <taxon>Acetobacteraceae</taxon>
        <taxon>Kozakia</taxon>
    </lineage>
</organism>